<dbReference type="Proteomes" id="UP000277577">
    <property type="component" value="Chromosome"/>
</dbReference>
<dbReference type="RefSeq" id="WP_051544526.1">
    <property type="nucleotide sequence ID" value="NZ_CAAAIT010000005.1"/>
</dbReference>
<evidence type="ECO:0000313" key="2">
    <source>
        <dbReference type="EMBL" id="KTC80622.1"/>
    </source>
</evidence>
<dbReference type="Gene3D" id="3.10.450.40">
    <property type="match status" value="1"/>
</dbReference>
<name>A0A0W0SAI8_9GAMM</name>
<feature type="domain" description="IraD/Gp25-like" evidence="1">
    <location>
        <begin position="30"/>
        <end position="115"/>
    </location>
</feature>
<reference evidence="2 4" key="1">
    <citation type="submission" date="2015-11" db="EMBL/GenBank/DDBJ databases">
        <title>Genomic analysis of 38 Legionella species identifies large and diverse effector repertoires.</title>
        <authorList>
            <person name="Burstein D."/>
            <person name="Amaro F."/>
            <person name="Zusman T."/>
            <person name="Lifshitz Z."/>
            <person name="Cohen O."/>
            <person name="Gilbert J.A."/>
            <person name="Pupko T."/>
            <person name="Shuman H.A."/>
            <person name="Segal G."/>
        </authorList>
    </citation>
    <scope>NUCLEOTIDE SEQUENCE [LARGE SCALE GENOMIC DNA]</scope>
    <source>
        <strain evidence="2 4">ORW</strain>
    </source>
</reference>
<dbReference type="Proteomes" id="UP000054921">
    <property type="component" value="Unassembled WGS sequence"/>
</dbReference>
<dbReference type="EMBL" id="LR134173">
    <property type="protein sequence ID" value="VEB34675.1"/>
    <property type="molecule type" value="Genomic_DNA"/>
</dbReference>
<proteinExistence type="predicted"/>
<dbReference type="InterPro" id="IPR017737">
    <property type="entry name" value="TssE1-like"/>
</dbReference>
<protein>
    <submittedName>
        <fullName evidence="3">Type VI secretion system lysozyme-like protein</fullName>
    </submittedName>
</protein>
<dbReference type="PATRIC" id="fig|28084.5.peg.2858"/>
<dbReference type="STRING" id="28084.Lche_2642"/>
<accession>A0A0W0SAI8</accession>
<dbReference type="NCBIfam" id="TIGR03357">
    <property type="entry name" value="VI_zyme"/>
    <property type="match status" value="1"/>
</dbReference>
<reference evidence="3 5" key="2">
    <citation type="submission" date="2018-12" db="EMBL/GenBank/DDBJ databases">
        <authorList>
            <consortium name="Pathogen Informatics"/>
        </authorList>
    </citation>
    <scope>NUCLEOTIDE SEQUENCE [LARGE SCALE GENOMIC DNA]</scope>
    <source>
        <strain evidence="3 5">NCTC11976</strain>
    </source>
</reference>
<keyword evidence="5" id="KW-1185">Reference proteome</keyword>
<evidence type="ECO:0000313" key="5">
    <source>
        <dbReference type="Proteomes" id="UP000277577"/>
    </source>
</evidence>
<evidence type="ECO:0000313" key="4">
    <source>
        <dbReference type="Proteomes" id="UP000054921"/>
    </source>
</evidence>
<dbReference type="InterPro" id="IPR007048">
    <property type="entry name" value="IraD/Gp25-like"/>
</dbReference>
<gene>
    <name evidence="2" type="ORF">Lche_2642</name>
    <name evidence="3" type="ORF">NCTC11976_00961</name>
</gene>
<dbReference type="SUPFAM" id="SSF160719">
    <property type="entry name" value="gpW/gp25-like"/>
    <property type="match status" value="1"/>
</dbReference>
<dbReference type="Pfam" id="PF04965">
    <property type="entry name" value="GPW_gp25"/>
    <property type="match status" value="1"/>
</dbReference>
<organism evidence="2 4">
    <name type="scientific">Legionella cherrii</name>
    <dbReference type="NCBI Taxonomy" id="28084"/>
    <lineage>
        <taxon>Bacteria</taxon>
        <taxon>Pseudomonadati</taxon>
        <taxon>Pseudomonadota</taxon>
        <taxon>Gammaproteobacteria</taxon>
        <taxon>Legionellales</taxon>
        <taxon>Legionellaceae</taxon>
        <taxon>Legionella</taxon>
    </lineage>
</organism>
<sequence length="139" mass="16197">MREERLTERVRRYARQGSLLSARLDSSILIESIRNHVEKILSTRQGSVPIDKEYGLSELPILVEDYSFAYQEELRTHLEETILRYEPRLESVQVSQILIEPSKQIITCNIFAQLHKSFDSLNVYFTTILTNKGRVLVTL</sequence>
<evidence type="ECO:0000259" key="1">
    <source>
        <dbReference type="Pfam" id="PF04965"/>
    </source>
</evidence>
<dbReference type="EMBL" id="LNXW01000013">
    <property type="protein sequence ID" value="KTC80622.1"/>
    <property type="molecule type" value="Genomic_DNA"/>
</dbReference>
<evidence type="ECO:0000313" key="3">
    <source>
        <dbReference type="EMBL" id="VEB34675.1"/>
    </source>
</evidence>
<dbReference type="AlphaFoldDB" id="A0A0W0SAI8"/>
<dbReference type="OrthoDB" id="6399624at2"/>